<sequence length="72" mass="8039">MPWQQKAMSLIGRPVGVSLATGQGVSGILCGMHNGQIFVLQYMYHSQFATMHYTFAQVQDIHPFPSCYPHPT</sequence>
<accession>A0ABT2UKV0</accession>
<evidence type="ECO:0000313" key="2">
    <source>
        <dbReference type="Proteomes" id="UP001652445"/>
    </source>
</evidence>
<comment type="caution">
    <text evidence="1">The sequence shown here is derived from an EMBL/GenBank/DDBJ whole genome shotgun (WGS) entry which is preliminary data.</text>
</comment>
<dbReference type="Proteomes" id="UP001652445">
    <property type="component" value="Unassembled WGS sequence"/>
</dbReference>
<organism evidence="1 2">
    <name type="scientific">Paenibacillus baimaensis</name>
    <dbReference type="NCBI Taxonomy" id="2982185"/>
    <lineage>
        <taxon>Bacteria</taxon>
        <taxon>Bacillati</taxon>
        <taxon>Bacillota</taxon>
        <taxon>Bacilli</taxon>
        <taxon>Bacillales</taxon>
        <taxon>Paenibacillaceae</taxon>
        <taxon>Paenibacillus</taxon>
    </lineage>
</organism>
<reference evidence="1 2" key="1">
    <citation type="submission" date="2022-09" db="EMBL/GenBank/DDBJ databases">
        <authorList>
            <person name="Han X.L."/>
            <person name="Wang Q."/>
            <person name="Lu T."/>
        </authorList>
    </citation>
    <scope>NUCLEOTIDE SEQUENCE [LARGE SCALE GENOMIC DNA]</scope>
    <source>
        <strain evidence="1 2">WQ 127069</strain>
    </source>
</reference>
<keyword evidence="2" id="KW-1185">Reference proteome</keyword>
<evidence type="ECO:0000313" key="1">
    <source>
        <dbReference type="EMBL" id="MCU6794289.1"/>
    </source>
</evidence>
<proteinExistence type="predicted"/>
<name>A0ABT2UKV0_9BACL</name>
<gene>
    <name evidence="1" type="ORF">OB236_19475</name>
</gene>
<protein>
    <recommendedName>
        <fullName evidence="3">DUF2642 domain-containing protein</fullName>
    </recommendedName>
</protein>
<evidence type="ECO:0008006" key="3">
    <source>
        <dbReference type="Google" id="ProtNLM"/>
    </source>
</evidence>
<dbReference type="EMBL" id="JAOQIO010000084">
    <property type="protein sequence ID" value="MCU6794289.1"/>
    <property type="molecule type" value="Genomic_DNA"/>
</dbReference>